<keyword evidence="4" id="KW-0762">Sugar transport</keyword>
<keyword evidence="3" id="KW-0963">Cytoplasm</keyword>
<dbReference type="Pfam" id="PF03830">
    <property type="entry name" value="PTSIIB_sorb"/>
    <property type="match status" value="1"/>
</dbReference>
<evidence type="ECO:0000256" key="5">
    <source>
        <dbReference type="ARBA" id="ARBA00022679"/>
    </source>
</evidence>
<feature type="domain" description="PTS EIIB type-4" evidence="8">
    <location>
        <begin position="1"/>
        <end position="164"/>
    </location>
</feature>
<sequence>MSFKIKLARIDNRLLHGQVATGWVNMVKPNRIFIVSDTVVNDKLRKTLLVQAAPAGIKANVLSVDRMIKAYSDERLDSLEILLLTEGPRDMERLVEAGVSIPEINVGNMTFEEGKTIIASNLSVNDDDVAAFKDLNEHGSKLSRQQVPGDSAVDVMGLLKKADL</sequence>
<name>A0A4R5NMH1_9LACO</name>
<dbReference type="GO" id="GO:0005737">
    <property type="term" value="C:cytoplasm"/>
    <property type="evidence" value="ECO:0007669"/>
    <property type="project" value="UniProtKB-SubCell"/>
</dbReference>
<accession>A0A4R5NMH1</accession>
<keyword evidence="10" id="KW-1185">Reference proteome</keyword>
<dbReference type="GO" id="GO:0009401">
    <property type="term" value="P:phosphoenolpyruvate-dependent sugar phosphotransferase system"/>
    <property type="evidence" value="ECO:0007669"/>
    <property type="project" value="UniProtKB-KW"/>
</dbReference>
<dbReference type="Proteomes" id="UP000294854">
    <property type="component" value="Unassembled WGS sequence"/>
</dbReference>
<dbReference type="STRING" id="1122149.FD44_GL001125"/>
<evidence type="ECO:0000256" key="6">
    <source>
        <dbReference type="ARBA" id="ARBA00022683"/>
    </source>
</evidence>
<comment type="caution">
    <text evidence="9">The sequence shown here is derived from an EMBL/GenBank/DDBJ whole genome shotgun (WGS) entry which is preliminary data.</text>
</comment>
<evidence type="ECO:0000313" key="9">
    <source>
        <dbReference type="EMBL" id="TDG76928.1"/>
    </source>
</evidence>
<evidence type="ECO:0000313" key="10">
    <source>
        <dbReference type="Proteomes" id="UP000294854"/>
    </source>
</evidence>
<proteinExistence type="predicted"/>
<keyword evidence="2" id="KW-0813">Transport</keyword>
<dbReference type="CDD" id="cd00001">
    <property type="entry name" value="PTS_IIB_man"/>
    <property type="match status" value="1"/>
</dbReference>
<dbReference type="OrthoDB" id="9788818at2"/>
<reference evidence="9 10" key="1">
    <citation type="journal article" date="2019" name="Appl. Microbiol. Biotechnol.">
        <title>Uncovering carbohydrate metabolism through a genotype-phenotype association study of 56 lactic acid bacteria genomes.</title>
        <authorList>
            <person name="Buron-Moles G."/>
            <person name="Chailyan A."/>
            <person name="Dolejs I."/>
            <person name="Forster J."/>
            <person name="Miks M.H."/>
        </authorList>
    </citation>
    <scope>NUCLEOTIDE SEQUENCE [LARGE SCALE GENOMIC DNA]</scope>
    <source>
        <strain evidence="9 10">ATCC 49373</strain>
    </source>
</reference>
<protein>
    <recommendedName>
        <fullName evidence="8">PTS EIIB type-4 domain-containing protein</fullName>
    </recommendedName>
</protein>
<dbReference type="EMBL" id="PUFO01000056">
    <property type="protein sequence ID" value="TDG76928.1"/>
    <property type="molecule type" value="Genomic_DNA"/>
</dbReference>
<dbReference type="InterPro" id="IPR004720">
    <property type="entry name" value="PTS_IIB_sorbose-sp"/>
</dbReference>
<evidence type="ECO:0000259" key="8">
    <source>
        <dbReference type="PROSITE" id="PS51101"/>
    </source>
</evidence>
<evidence type="ECO:0000256" key="7">
    <source>
        <dbReference type="ARBA" id="ARBA00022777"/>
    </source>
</evidence>
<dbReference type="AlphaFoldDB" id="A0A4R5NMH1"/>
<gene>
    <name evidence="9" type="ORF">C5L31_001519</name>
</gene>
<dbReference type="RefSeq" id="WP_010620500.1">
    <property type="nucleotide sequence ID" value="NZ_PUFO01000056.1"/>
</dbReference>
<evidence type="ECO:0000256" key="4">
    <source>
        <dbReference type="ARBA" id="ARBA00022597"/>
    </source>
</evidence>
<dbReference type="PROSITE" id="PS51101">
    <property type="entry name" value="PTS_EIIB_TYPE_4"/>
    <property type="match status" value="1"/>
</dbReference>
<dbReference type="GO" id="GO:0016301">
    <property type="term" value="F:kinase activity"/>
    <property type="evidence" value="ECO:0007669"/>
    <property type="project" value="UniProtKB-KW"/>
</dbReference>
<keyword evidence="5" id="KW-0808">Transferase</keyword>
<keyword evidence="6" id="KW-0598">Phosphotransferase system</keyword>
<dbReference type="SUPFAM" id="SSF52728">
    <property type="entry name" value="PTS IIb component"/>
    <property type="match status" value="1"/>
</dbReference>
<keyword evidence="7" id="KW-0418">Kinase</keyword>
<comment type="subcellular location">
    <subcellularLocation>
        <location evidence="1">Cytoplasm</location>
    </subcellularLocation>
</comment>
<evidence type="ECO:0000256" key="1">
    <source>
        <dbReference type="ARBA" id="ARBA00004496"/>
    </source>
</evidence>
<dbReference type="Gene3D" id="3.40.35.10">
    <property type="entry name" value="Phosphotransferase system, sorbose subfamily IIB component"/>
    <property type="match status" value="1"/>
</dbReference>
<evidence type="ECO:0000256" key="2">
    <source>
        <dbReference type="ARBA" id="ARBA00022448"/>
    </source>
</evidence>
<evidence type="ECO:0000256" key="3">
    <source>
        <dbReference type="ARBA" id="ARBA00022490"/>
    </source>
</evidence>
<organism evidence="9 10">
    <name type="scientific">Secundilactobacillus malefermentans</name>
    <dbReference type="NCBI Taxonomy" id="176292"/>
    <lineage>
        <taxon>Bacteria</taxon>
        <taxon>Bacillati</taxon>
        <taxon>Bacillota</taxon>
        <taxon>Bacilli</taxon>
        <taxon>Lactobacillales</taxon>
        <taxon>Lactobacillaceae</taxon>
        <taxon>Secundilactobacillus</taxon>
    </lineage>
</organism>
<dbReference type="GO" id="GO:0008982">
    <property type="term" value="F:protein-N(PI)-phosphohistidine-sugar phosphotransferase activity"/>
    <property type="evidence" value="ECO:0007669"/>
    <property type="project" value="InterPro"/>
</dbReference>
<dbReference type="InterPro" id="IPR036667">
    <property type="entry name" value="PTS_IIB_sorbose-sp_sf"/>
</dbReference>